<keyword evidence="4" id="KW-1185">Reference proteome</keyword>
<dbReference type="Proteomes" id="UP000603708">
    <property type="component" value="Unassembled WGS sequence"/>
</dbReference>
<dbReference type="RefSeq" id="WP_189929084.1">
    <property type="nucleotide sequence ID" value="NZ_BNCD01000001.1"/>
</dbReference>
<feature type="compositionally biased region" description="Low complexity" evidence="1">
    <location>
        <begin position="567"/>
        <end position="576"/>
    </location>
</feature>
<feature type="compositionally biased region" description="Basic residues" evidence="1">
    <location>
        <begin position="1"/>
        <end position="11"/>
    </location>
</feature>
<keyword evidence="2" id="KW-0812">Transmembrane</keyword>
<feature type="compositionally biased region" description="Gly residues" evidence="1">
    <location>
        <begin position="550"/>
        <end position="566"/>
    </location>
</feature>
<feature type="compositionally biased region" description="Gly residues" evidence="1">
    <location>
        <begin position="475"/>
        <end position="510"/>
    </location>
</feature>
<gene>
    <name evidence="3" type="ORF">GCM10018793_04160</name>
</gene>
<name>A0A919KSD7_9ACTN</name>
<protein>
    <submittedName>
        <fullName evidence="3">Uncharacterized protein</fullName>
    </submittedName>
</protein>
<sequence>MRRLATGRRHGDKAPSHAPRTPPAVRGALCLTAALCAVAQLPGAAVADAGAADPYAYDGAAGTVQGAASKGAAQEMALGATYKSTIGPQGGSQGKLYYRLELGARDDVYVSVTAVPRLGTKAEYADGLKVSLQDAEGYECSDDNAQFGSAESPWPVAALATRRIDPTTTACQKPGTYYLIVERNEAAASAPDDWGLELSSVTEPAARATGPSTPPHGWRSLPPGTPSGGHGRRHGGTSFSTATTVEEGVWQDTVEPGETRFYRVPVGWGQQVSAAADLVGPAGSAGPDGGTGGQDRGDFVGAALAMWLYNPVRGRVATADASYSGDRTSAAFGSLPPVAYRNRGSVDPRVSGMRFAGWYYLVVNLNPQLAEEYGDQAYAVTLQVRVSGTAERGPDYAGVPKPEGVFDVPGQDGTGAGGGASAGPAGGTLRVLGVAALGVGVALLLVLAVWTVAARRQAAAGGPPSAGRETTPTGGAPGDGGDLTGDGGHRGGATGYGDGTDPTGGQGYGEVPGYRDRGGYGGGHGTSEYGEHGQHGVDHGRAEYGPPGYGPAGGRGAGAPHGGASGHGAPQGQSGPYGPPRGW</sequence>
<keyword evidence="2" id="KW-0472">Membrane</keyword>
<comment type="caution">
    <text evidence="3">The sequence shown here is derived from an EMBL/GenBank/DDBJ whole genome shotgun (WGS) entry which is preliminary data.</text>
</comment>
<evidence type="ECO:0000313" key="3">
    <source>
        <dbReference type="EMBL" id="GHH70316.1"/>
    </source>
</evidence>
<feature type="compositionally biased region" description="Gly residues" evidence="1">
    <location>
        <begin position="412"/>
        <end position="422"/>
    </location>
</feature>
<feature type="compositionally biased region" description="Low complexity" evidence="1">
    <location>
        <begin position="459"/>
        <end position="474"/>
    </location>
</feature>
<proteinExistence type="predicted"/>
<feature type="compositionally biased region" description="Basic and acidic residues" evidence="1">
    <location>
        <begin position="529"/>
        <end position="542"/>
    </location>
</feature>
<evidence type="ECO:0000313" key="4">
    <source>
        <dbReference type="Proteomes" id="UP000603708"/>
    </source>
</evidence>
<dbReference type="EMBL" id="BNCD01000001">
    <property type="protein sequence ID" value="GHH70316.1"/>
    <property type="molecule type" value="Genomic_DNA"/>
</dbReference>
<feature type="region of interest" description="Disordered" evidence="1">
    <location>
        <begin position="459"/>
        <end position="583"/>
    </location>
</feature>
<feature type="region of interest" description="Disordered" evidence="1">
    <location>
        <begin position="391"/>
        <end position="422"/>
    </location>
</feature>
<evidence type="ECO:0000256" key="2">
    <source>
        <dbReference type="SAM" id="Phobius"/>
    </source>
</evidence>
<dbReference type="AlphaFoldDB" id="A0A919KSD7"/>
<feature type="region of interest" description="Disordered" evidence="1">
    <location>
        <begin position="204"/>
        <end position="244"/>
    </location>
</feature>
<evidence type="ECO:0000256" key="1">
    <source>
        <dbReference type="SAM" id="MobiDB-lite"/>
    </source>
</evidence>
<feature type="transmembrane region" description="Helical" evidence="2">
    <location>
        <begin position="431"/>
        <end position="453"/>
    </location>
</feature>
<reference evidence="3" key="1">
    <citation type="journal article" date="2014" name="Int. J. Syst. Evol. Microbiol.">
        <title>Complete genome sequence of Corynebacterium casei LMG S-19264T (=DSM 44701T), isolated from a smear-ripened cheese.</title>
        <authorList>
            <consortium name="US DOE Joint Genome Institute (JGI-PGF)"/>
            <person name="Walter F."/>
            <person name="Albersmeier A."/>
            <person name="Kalinowski J."/>
            <person name="Ruckert C."/>
        </authorList>
    </citation>
    <scope>NUCLEOTIDE SEQUENCE</scope>
    <source>
        <strain evidence="3">JCM 5069</strain>
    </source>
</reference>
<accession>A0A919KSD7</accession>
<keyword evidence="2" id="KW-1133">Transmembrane helix</keyword>
<feature type="region of interest" description="Disordered" evidence="1">
    <location>
        <begin position="1"/>
        <end position="22"/>
    </location>
</feature>
<organism evidence="3 4">
    <name type="scientific">Streptomyces sulfonofaciens</name>
    <dbReference type="NCBI Taxonomy" id="68272"/>
    <lineage>
        <taxon>Bacteria</taxon>
        <taxon>Bacillati</taxon>
        <taxon>Actinomycetota</taxon>
        <taxon>Actinomycetes</taxon>
        <taxon>Kitasatosporales</taxon>
        <taxon>Streptomycetaceae</taxon>
        <taxon>Streptomyces</taxon>
    </lineage>
</organism>
<reference evidence="3" key="2">
    <citation type="submission" date="2020-09" db="EMBL/GenBank/DDBJ databases">
        <authorList>
            <person name="Sun Q."/>
            <person name="Ohkuma M."/>
        </authorList>
    </citation>
    <scope>NUCLEOTIDE SEQUENCE</scope>
    <source>
        <strain evidence="3">JCM 5069</strain>
    </source>
</reference>